<dbReference type="InterPro" id="IPR054203">
    <property type="entry name" value="DUF6908"/>
</dbReference>
<evidence type="ECO:0000259" key="1">
    <source>
        <dbReference type="Pfam" id="PF21849"/>
    </source>
</evidence>
<accession>M1XZA8</accession>
<dbReference type="AlphaFoldDB" id="M1XZA8"/>
<dbReference type="GeneID" id="14650626"/>
<gene>
    <name evidence="2" type="ordered locus">Nmlp_1281</name>
</gene>
<dbReference type="EMBL" id="HF582854">
    <property type="protein sequence ID" value="CCQ35490.1"/>
    <property type="molecule type" value="Genomic_DNA"/>
</dbReference>
<dbReference type="Pfam" id="PF21849">
    <property type="entry name" value="DUF6908"/>
    <property type="match status" value="1"/>
</dbReference>
<dbReference type="OrthoDB" id="242695at2157"/>
<keyword evidence="3" id="KW-1185">Reference proteome</keyword>
<dbReference type="STRING" id="268739.Nmlp_1281"/>
<dbReference type="HOGENOM" id="CLU_2103567_0_0_2"/>
<dbReference type="RefSeq" id="WP_015408338.1">
    <property type="nucleotide sequence ID" value="NC_020388.1"/>
</dbReference>
<protein>
    <recommendedName>
        <fullName evidence="1">DUF6908 domain-containing protein</fullName>
    </recommendedName>
</protein>
<proteinExistence type="predicted"/>
<feature type="domain" description="DUF6908" evidence="1">
    <location>
        <begin position="7"/>
        <end position="113"/>
    </location>
</feature>
<dbReference type="Proteomes" id="UP000011867">
    <property type="component" value="Chromosome"/>
</dbReference>
<organism evidence="2 3">
    <name type="scientific">Natronomonas moolapensis (strain DSM 18674 / CECT 7526 / JCM 14361 / 8.8.11)</name>
    <dbReference type="NCBI Taxonomy" id="268739"/>
    <lineage>
        <taxon>Archaea</taxon>
        <taxon>Methanobacteriati</taxon>
        <taxon>Methanobacteriota</taxon>
        <taxon>Stenosarchaea group</taxon>
        <taxon>Halobacteria</taxon>
        <taxon>Halobacteriales</taxon>
        <taxon>Natronomonadaceae</taxon>
        <taxon>Natronomonas</taxon>
    </lineage>
</organism>
<reference evidence="2 3" key="1">
    <citation type="journal article" date="2013" name="Genome Announc.">
        <title>Genome of the haloarchaeon Natronomonas moolapensis, a neutrophilic member of a previously haloalkaliphilic genus.</title>
        <authorList>
            <person name="Dyall-Smith M.L."/>
            <person name="Pfeiffer F."/>
            <person name="Oberwinkler T."/>
            <person name="Klee K."/>
            <person name="Rampp M."/>
            <person name="Palm P."/>
            <person name="Gross K."/>
            <person name="Schuster S.C."/>
            <person name="Oesterhelt D."/>
        </authorList>
    </citation>
    <scope>NUCLEOTIDE SEQUENCE [LARGE SCALE GENOMIC DNA]</scope>
    <source>
        <strain evidence="3">DSM 18674 / JCM 14361 / 8.8.11</strain>
    </source>
</reference>
<evidence type="ECO:0000313" key="2">
    <source>
        <dbReference type="EMBL" id="CCQ35490.1"/>
    </source>
</evidence>
<evidence type="ECO:0000313" key="3">
    <source>
        <dbReference type="Proteomes" id="UP000011867"/>
    </source>
</evidence>
<dbReference type="eggNOG" id="arCOG14261">
    <property type="taxonomic scope" value="Archaea"/>
</dbReference>
<name>M1XZA8_NATM8</name>
<dbReference type="KEGG" id="nmo:Nmlp_1281"/>
<sequence length="115" mass="13422">MVKFRNIITSIVSQHGESIDSEFYLDIESDSDEIMDLSIERHGDELTICQYYLQRGDLMRDPEIRFRVESDGEWTPIAYRIDALNAYEYSTEGLDIDDVLETWAENLRSQGFLDS</sequence>